<keyword evidence="2" id="KW-0472">Membrane</keyword>
<dbReference type="SMART" id="SM00408">
    <property type="entry name" value="IGc2"/>
    <property type="match status" value="1"/>
</dbReference>
<dbReference type="SMART" id="SM00409">
    <property type="entry name" value="IG"/>
    <property type="match status" value="1"/>
</dbReference>
<proteinExistence type="predicted"/>
<feature type="region of interest" description="Disordered" evidence="1">
    <location>
        <begin position="185"/>
        <end position="255"/>
    </location>
</feature>
<dbReference type="InterPro" id="IPR003598">
    <property type="entry name" value="Ig_sub2"/>
</dbReference>
<dbReference type="InterPro" id="IPR013783">
    <property type="entry name" value="Ig-like_fold"/>
</dbReference>
<keyword evidence="2" id="KW-1133">Transmembrane helix</keyword>
<keyword evidence="2" id="KW-0812">Transmembrane</keyword>
<feature type="transmembrane region" description="Helical" evidence="2">
    <location>
        <begin position="71"/>
        <end position="89"/>
    </location>
</feature>
<dbReference type="InterPro" id="IPR007110">
    <property type="entry name" value="Ig-like_dom"/>
</dbReference>
<dbReference type="AlphaFoldDB" id="A0AAU9Y4B6"/>
<dbReference type="Pfam" id="PF01391">
    <property type="entry name" value="Collagen"/>
    <property type="match status" value="1"/>
</dbReference>
<dbReference type="PANTHER" id="PTHR24637:SF421">
    <property type="entry name" value="CUTICLE COLLAGEN DPY-2"/>
    <property type="match status" value="1"/>
</dbReference>
<sequence>MIPADHEKQLNLHGYQIQLPGAISIDYSRTGVKSKQPLTGYKWNVTVENLPVCIRRRLEKMESKAKIKSHVLMFGLSVNLLLTLCSLGFTCYSLNRLDSRLTAVEQNQLLQNPPHQPANQVITKPTHAQLRRSGSSTRDTIRFKRASDSQSICQKCSNICSYPHDVRKNSTEQHTLQKVICVNAARGSPGTSGPKGPEGPRGPPGKNGKRGKKGTKGVAGRQGKRGTRGPPGPPGPPGLSKPPVTPGKSFKAKPGKSVTAYKTWDAIIKCDIFGYPTPVITWTRSLNQLPLNRHVIDYNWLIIRNTTKDDDGAYMCQGTNKLGSVMAVTWVIVKDVGKLADVTDQHDRNDISRKRKEGRGQNDEKTKTTSAPVMTKTSSMSLIKGDNLFLSTLTVGMFPFSESQHGFQSSQ</sequence>
<dbReference type="Gene3D" id="2.60.40.10">
    <property type="entry name" value="Immunoglobulins"/>
    <property type="match status" value="1"/>
</dbReference>
<evidence type="ECO:0000313" key="4">
    <source>
        <dbReference type="EMBL" id="CAH3166839.1"/>
    </source>
</evidence>
<dbReference type="Proteomes" id="UP001159428">
    <property type="component" value="Unassembled WGS sequence"/>
</dbReference>
<dbReference type="PROSITE" id="PS50835">
    <property type="entry name" value="IG_LIKE"/>
    <property type="match status" value="1"/>
</dbReference>
<gene>
    <name evidence="4" type="ORF">PMEA_00006239</name>
</gene>
<name>A0AAU9Y4B6_9CNID</name>
<feature type="compositionally biased region" description="Pro residues" evidence="1">
    <location>
        <begin position="230"/>
        <end position="245"/>
    </location>
</feature>
<feature type="domain" description="Ig-like" evidence="3">
    <location>
        <begin position="237"/>
        <end position="329"/>
    </location>
</feature>
<dbReference type="InterPro" id="IPR036179">
    <property type="entry name" value="Ig-like_dom_sf"/>
</dbReference>
<evidence type="ECO:0000313" key="5">
    <source>
        <dbReference type="Proteomes" id="UP001159428"/>
    </source>
</evidence>
<evidence type="ECO:0000256" key="2">
    <source>
        <dbReference type="SAM" id="Phobius"/>
    </source>
</evidence>
<accession>A0AAU9Y4B6</accession>
<feature type="region of interest" description="Disordered" evidence="1">
    <location>
        <begin position="346"/>
        <end position="376"/>
    </location>
</feature>
<keyword evidence="5" id="KW-1185">Reference proteome</keyword>
<dbReference type="EMBL" id="CALNXJ010000144">
    <property type="protein sequence ID" value="CAH3166839.1"/>
    <property type="molecule type" value="Genomic_DNA"/>
</dbReference>
<dbReference type="InterPro" id="IPR008160">
    <property type="entry name" value="Collagen"/>
</dbReference>
<protein>
    <recommendedName>
        <fullName evidence="3">Ig-like domain-containing protein</fullName>
    </recommendedName>
</protein>
<comment type="caution">
    <text evidence="4">The sequence shown here is derived from an EMBL/GenBank/DDBJ whole genome shotgun (WGS) entry which is preliminary data.</text>
</comment>
<feature type="compositionally biased region" description="Basic and acidic residues" evidence="1">
    <location>
        <begin position="346"/>
        <end position="367"/>
    </location>
</feature>
<dbReference type="Pfam" id="PF07679">
    <property type="entry name" value="I-set"/>
    <property type="match status" value="1"/>
</dbReference>
<dbReference type="SUPFAM" id="SSF48726">
    <property type="entry name" value="Immunoglobulin"/>
    <property type="match status" value="1"/>
</dbReference>
<dbReference type="PANTHER" id="PTHR24637">
    <property type="entry name" value="COLLAGEN"/>
    <property type="match status" value="1"/>
</dbReference>
<organism evidence="4 5">
    <name type="scientific">Pocillopora meandrina</name>
    <dbReference type="NCBI Taxonomy" id="46732"/>
    <lineage>
        <taxon>Eukaryota</taxon>
        <taxon>Metazoa</taxon>
        <taxon>Cnidaria</taxon>
        <taxon>Anthozoa</taxon>
        <taxon>Hexacorallia</taxon>
        <taxon>Scleractinia</taxon>
        <taxon>Astrocoeniina</taxon>
        <taxon>Pocilloporidae</taxon>
        <taxon>Pocillopora</taxon>
    </lineage>
</organism>
<evidence type="ECO:0000256" key="1">
    <source>
        <dbReference type="SAM" id="MobiDB-lite"/>
    </source>
</evidence>
<dbReference type="InterPro" id="IPR003599">
    <property type="entry name" value="Ig_sub"/>
</dbReference>
<evidence type="ECO:0000259" key="3">
    <source>
        <dbReference type="PROSITE" id="PS50835"/>
    </source>
</evidence>
<dbReference type="InterPro" id="IPR013098">
    <property type="entry name" value="Ig_I-set"/>
</dbReference>
<reference evidence="4 5" key="1">
    <citation type="submission" date="2022-05" db="EMBL/GenBank/DDBJ databases">
        <authorList>
            <consortium name="Genoscope - CEA"/>
            <person name="William W."/>
        </authorList>
    </citation>
    <scope>NUCLEOTIDE SEQUENCE [LARGE SCALE GENOMIC DNA]</scope>
</reference>